<reference evidence="1" key="1">
    <citation type="submission" date="2018-02" db="EMBL/GenBank/DDBJ databases">
        <title>Rhizophora mucronata_Transcriptome.</title>
        <authorList>
            <person name="Meera S.P."/>
            <person name="Sreeshan A."/>
            <person name="Augustine A."/>
        </authorList>
    </citation>
    <scope>NUCLEOTIDE SEQUENCE</scope>
    <source>
        <tissue evidence="1">Leaf</tissue>
    </source>
</reference>
<proteinExistence type="predicted"/>
<sequence>MLLNPTTSKSSEYVKSKPIQIRNSLKTLLNFQRIKYYTLILKVY</sequence>
<evidence type="ECO:0000313" key="1">
    <source>
        <dbReference type="EMBL" id="MBX41897.1"/>
    </source>
</evidence>
<name>A0A2P2NHE7_RHIMU</name>
<dbReference type="GO" id="GO:0016301">
    <property type="term" value="F:kinase activity"/>
    <property type="evidence" value="ECO:0007669"/>
    <property type="project" value="UniProtKB-KW"/>
</dbReference>
<keyword evidence="1" id="KW-0418">Kinase</keyword>
<dbReference type="EMBL" id="GGEC01061413">
    <property type="protein sequence ID" value="MBX41897.1"/>
    <property type="molecule type" value="Transcribed_RNA"/>
</dbReference>
<accession>A0A2P2NHE7</accession>
<organism evidence="1">
    <name type="scientific">Rhizophora mucronata</name>
    <name type="common">Asiatic mangrove</name>
    <dbReference type="NCBI Taxonomy" id="61149"/>
    <lineage>
        <taxon>Eukaryota</taxon>
        <taxon>Viridiplantae</taxon>
        <taxon>Streptophyta</taxon>
        <taxon>Embryophyta</taxon>
        <taxon>Tracheophyta</taxon>
        <taxon>Spermatophyta</taxon>
        <taxon>Magnoliopsida</taxon>
        <taxon>eudicotyledons</taxon>
        <taxon>Gunneridae</taxon>
        <taxon>Pentapetalae</taxon>
        <taxon>rosids</taxon>
        <taxon>fabids</taxon>
        <taxon>Malpighiales</taxon>
        <taxon>Rhizophoraceae</taxon>
        <taxon>Rhizophora</taxon>
    </lineage>
</organism>
<protein>
    <submittedName>
        <fullName evidence="1">Calcium-dependent protein kinase 26-like</fullName>
    </submittedName>
</protein>
<dbReference type="AlphaFoldDB" id="A0A2P2NHE7"/>
<keyword evidence="1" id="KW-0808">Transferase</keyword>